<dbReference type="PANTHER" id="PTHR34822:SF1">
    <property type="entry name" value="GRPB FAMILY PROTEIN"/>
    <property type="match status" value="1"/>
</dbReference>
<protein>
    <submittedName>
        <fullName evidence="1">GrpB-like predicted nucleotidyltransferase (UPF0157 family)</fullName>
    </submittedName>
</protein>
<dbReference type="PANTHER" id="PTHR34822">
    <property type="entry name" value="GRPB DOMAIN PROTEIN (AFU_ORTHOLOGUE AFUA_1G01530)"/>
    <property type="match status" value="1"/>
</dbReference>
<evidence type="ECO:0000313" key="1">
    <source>
        <dbReference type="EMBL" id="MET3528363.1"/>
    </source>
</evidence>
<keyword evidence="2" id="KW-1185">Reference proteome</keyword>
<dbReference type="EMBL" id="JBEPLU010000003">
    <property type="protein sequence ID" value="MET3528363.1"/>
    <property type="molecule type" value="Genomic_DNA"/>
</dbReference>
<gene>
    <name evidence="1" type="ORF">ABID41_003502</name>
</gene>
<dbReference type="Pfam" id="PF04229">
    <property type="entry name" value="GrpB"/>
    <property type="match status" value="1"/>
</dbReference>
<proteinExistence type="predicted"/>
<dbReference type="SUPFAM" id="SSF81301">
    <property type="entry name" value="Nucleotidyltransferase"/>
    <property type="match status" value="1"/>
</dbReference>
<dbReference type="InterPro" id="IPR043519">
    <property type="entry name" value="NT_sf"/>
</dbReference>
<dbReference type="InterPro" id="IPR007344">
    <property type="entry name" value="GrpB/CoaE"/>
</dbReference>
<comment type="caution">
    <text evidence="1">The sequence shown here is derived from an EMBL/GenBank/DDBJ whole genome shotgun (WGS) entry which is preliminary data.</text>
</comment>
<accession>A0ABV2EMT3</accession>
<organism evidence="1 2">
    <name type="scientific">Phenylobacterium koreense</name>
    <dbReference type="NCBI Taxonomy" id="266125"/>
    <lineage>
        <taxon>Bacteria</taxon>
        <taxon>Pseudomonadati</taxon>
        <taxon>Pseudomonadota</taxon>
        <taxon>Alphaproteobacteria</taxon>
        <taxon>Caulobacterales</taxon>
        <taxon>Caulobacteraceae</taxon>
        <taxon>Phenylobacterium</taxon>
    </lineage>
</organism>
<evidence type="ECO:0000313" key="2">
    <source>
        <dbReference type="Proteomes" id="UP001549110"/>
    </source>
</evidence>
<dbReference type="RefSeq" id="WP_354298290.1">
    <property type="nucleotide sequence ID" value="NZ_JBEPLU010000003.1"/>
</dbReference>
<name>A0ABV2EMT3_9CAUL</name>
<sequence>MPQPVVIFPYDPAWPQVFAAIEARLAEALGGCALAIEHVGSTAVPGLAAKPIIDIDVVIAAETDLPLAAGRLASIGYAHKGEQGVAGRHAFSRPQDLPSHHLYVCAADNLELARHLAFRDHLRASPGDAGAYARLKYELAERFGADRDGYSQAKSAFVEQMLRKAASH</sequence>
<reference evidence="1 2" key="1">
    <citation type="submission" date="2024-06" db="EMBL/GenBank/DDBJ databases">
        <title>Genomic Encyclopedia of Type Strains, Phase IV (KMG-IV): sequencing the most valuable type-strain genomes for metagenomic binning, comparative biology and taxonomic classification.</title>
        <authorList>
            <person name="Goeker M."/>
        </authorList>
    </citation>
    <scope>NUCLEOTIDE SEQUENCE [LARGE SCALE GENOMIC DNA]</scope>
    <source>
        <strain evidence="1 2">DSM 17809</strain>
    </source>
</reference>
<dbReference type="Proteomes" id="UP001549110">
    <property type="component" value="Unassembled WGS sequence"/>
</dbReference>
<dbReference type="Gene3D" id="3.30.460.10">
    <property type="entry name" value="Beta Polymerase, domain 2"/>
    <property type="match status" value="1"/>
</dbReference>